<dbReference type="Pfam" id="PF19573">
    <property type="entry name" value="DUF6089"/>
    <property type="match status" value="1"/>
</dbReference>
<evidence type="ECO:0000313" key="3">
    <source>
        <dbReference type="Proteomes" id="UP000219452"/>
    </source>
</evidence>
<dbReference type="AlphaFoldDB" id="A0A286F6F2"/>
<name>A0A286F6F2_9BACT</name>
<dbReference type="EMBL" id="OCNH01000001">
    <property type="protein sequence ID" value="SOD78780.1"/>
    <property type="molecule type" value="Genomic_DNA"/>
</dbReference>
<dbReference type="InterPro" id="IPR011250">
    <property type="entry name" value="OMP/PagP_B-barrel"/>
</dbReference>
<proteinExistence type="predicted"/>
<dbReference type="SUPFAM" id="SSF56925">
    <property type="entry name" value="OMPA-like"/>
    <property type="match status" value="1"/>
</dbReference>
<protein>
    <recommendedName>
        <fullName evidence="1">DUF6089 domain-containing protein</fullName>
    </recommendedName>
</protein>
<evidence type="ECO:0000313" key="2">
    <source>
        <dbReference type="EMBL" id="SOD78780.1"/>
    </source>
</evidence>
<reference evidence="3" key="1">
    <citation type="submission" date="2017-09" db="EMBL/GenBank/DDBJ databases">
        <authorList>
            <person name="Varghese N."/>
            <person name="Submissions S."/>
        </authorList>
    </citation>
    <scope>NUCLEOTIDE SEQUENCE [LARGE SCALE GENOMIC DNA]</scope>
    <source>
        <strain evidence="3">DSM 29961</strain>
    </source>
</reference>
<evidence type="ECO:0000259" key="1">
    <source>
        <dbReference type="Pfam" id="PF19573"/>
    </source>
</evidence>
<keyword evidence="3" id="KW-1185">Reference proteome</keyword>
<dbReference type="RefSeq" id="WP_179830101.1">
    <property type="nucleotide sequence ID" value="NZ_OCNH01000001.1"/>
</dbReference>
<dbReference type="Gene3D" id="2.40.160.20">
    <property type="match status" value="1"/>
</dbReference>
<feature type="domain" description="DUF6089" evidence="1">
    <location>
        <begin position="13"/>
        <end position="222"/>
    </location>
</feature>
<dbReference type="InterPro" id="IPR045743">
    <property type="entry name" value="DUF6089"/>
</dbReference>
<gene>
    <name evidence="2" type="ORF">SAMN06269250_0637</name>
</gene>
<dbReference type="Proteomes" id="UP000219452">
    <property type="component" value="Unassembled WGS sequence"/>
</dbReference>
<organism evidence="2 3">
    <name type="scientific">Spirosoma fluviale</name>
    <dbReference type="NCBI Taxonomy" id="1597977"/>
    <lineage>
        <taxon>Bacteria</taxon>
        <taxon>Pseudomonadati</taxon>
        <taxon>Bacteroidota</taxon>
        <taxon>Cytophagia</taxon>
        <taxon>Cytophagales</taxon>
        <taxon>Cytophagaceae</taxon>
        <taxon>Spirosoma</taxon>
    </lineage>
</organism>
<sequence>MNQYRLKTARLLIAGLFISLGVQAQKIEIGGGLGGMLYKGDVSPALNPRFYRPAASLFFRYNATRSFSIRGTGSLGGLRGEDNASRDPFLQARNYSFRTNLSAVEIDFEYNFLNYKPLPKAKNWTPYVFGGIGLSRFTNAVIKVGGVVTYPVGVGIKYEIKRPWSVGVEFGTRFMRNDYLDGLGDATFGNALTKVAQGNPALKDSYTYTAFTLSYTFYKIVCP</sequence>
<accession>A0A286F6F2</accession>